<organism evidence="1">
    <name type="scientific">Myoviridae sp. ctWiL39</name>
    <dbReference type="NCBI Taxonomy" id="2825120"/>
    <lineage>
        <taxon>Viruses</taxon>
        <taxon>Duplodnaviria</taxon>
        <taxon>Heunggongvirae</taxon>
        <taxon>Uroviricota</taxon>
        <taxon>Caudoviricetes</taxon>
    </lineage>
</organism>
<protein>
    <submittedName>
        <fullName evidence="1">Uncharacterized protein</fullName>
    </submittedName>
</protein>
<accession>A0A8S5PXA4</accession>
<dbReference type="EMBL" id="BK015531">
    <property type="protein sequence ID" value="DAE11392.1"/>
    <property type="molecule type" value="Genomic_DNA"/>
</dbReference>
<proteinExistence type="predicted"/>
<evidence type="ECO:0000313" key="1">
    <source>
        <dbReference type="EMBL" id="DAE11392.1"/>
    </source>
</evidence>
<reference evidence="1" key="1">
    <citation type="journal article" date="2021" name="Proc. Natl. Acad. Sci. U.S.A.">
        <title>A Catalog of Tens of Thousands of Viruses from Human Metagenomes Reveals Hidden Associations with Chronic Diseases.</title>
        <authorList>
            <person name="Tisza M.J."/>
            <person name="Buck C.B."/>
        </authorList>
    </citation>
    <scope>NUCLEOTIDE SEQUENCE</scope>
    <source>
        <strain evidence="1">CtWiL39</strain>
    </source>
</reference>
<name>A0A8S5PXA4_9CAUD</name>
<sequence length="34" mass="3944">MALICTNHKDVNEEKRTESSILFSFCASSVYSFW</sequence>